<keyword evidence="3" id="KW-1185">Reference proteome</keyword>
<evidence type="ECO:0000313" key="2">
    <source>
        <dbReference type="EMBL" id="CAI9174087.1"/>
    </source>
</evidence>
<protein>
    <submittedName>
        <fullName evidence="2">Uncharacterized protein</fullName>
    </submittedName>
</protein>
<evidence type="ECO:0000313" key="3">
    <source>
        <dbReference type="Proteomes" id="UP001176941"/>
    </source>
</evidence>
<evidence type="ECO:0000256" key="1">
    <source>
        <dbReference type="SAM" id="SignalP"/>
    </source>
</evidence>
<dbReference type="EMBL" id="OX459940">
    <property type="protein sequence ID" value="CAI9174087.1"/>
    <property type="molecule type" value="Genomic_DNA"/>
</dbReference>
<gene>
    <name evidence="2" type="ORF">MRATA1EN1_LOCUS23049</name>
</gene>
<accession>A0ABN8ZMT3</accession>
<organism evidence="2 3">
    <name type="scientific">Rangifer tarandus platyrhynchus</name>
    <name type="common">Svalbard reindeer</name>
    <dbReference type="NCBI Taxonomy" id="3082113"/>
    <lineage>
        <taxon>Eukaryota</taxon>
        <taxon>Metazoa</taxon>
        <taxon>Chordata</taxon>
        <taxon>Craniata</taxon>
        <taxon>Vertebrata</taxon>
        <taxon>Euteleostomi</taxon>
        <taxon>Mammalia</taxon>
        <taxon>Eutheria</taxon>
        <taxon>Laurasiatheria</taxon>
        <taxon>Artiodactyla</taxon>
        <taxon>Ruminantia</taxon>
        <taxon>Pecora</taxon>
        <taxon>Cervidae</taxon>
        <taxon>Odocoileinae</taxon>
        <taxon>Rangifer</taxon>
    </lineage>
</organism>
<name>A0ABN8ZMT3_RANTA</name>
<reference evidence="2" key="1">
    <citation type="submission" date="2023-04" db="EMBL/GenBank/DDBJ databases">
        <authorList>
            <consortium name="ELIXIR-Norway"/>
        </authorList>
    </citation>
    <scope>NUCLEOTIDE SEQUENCE [LARGE SCALE GENOMIC DNA]</scope>
</reference>
<feature type="chain" id="PRO_5045667008" evidence="1">
    <location>
        <begin position="18"/>
        <end position="293"/>
    </location>
</feature>
<proteinExistence type="predicted"/>
<keyword evidence="1" id="KW-0732">Signal</keyword>
<dbReference type="Proteomes" id="UP001176941">
    <property type="component" value="Chromosome 4"/>
</dbReference>
<sequence>MVLKGVVIVTFLLISRAERHQHWGPRGEQDPLTCWWEVFPLHELGCFQKPTESPVLCFPAECGWMHSAYVPAPAQMGHSVSHCTPRTDRLVCPSLDVCPENCWVCGLLPVLTSLVVVLPLLRGLSPEWGAPHLSLTQRGALFHISQLVRCKTGISGRPNQGRPCSSGPSRCRGPMGDGHSVSLPPPCQPSTWETCGVCLEYIMLYSGCLPTALAENKGDDVSGSLRERKQAARNHGFHRPERLGTTAEWSLSQSFRCWGGAGEGRWPPPQALPLRGLSPRFCLGSACPPAPGL</sequence>
<feature type="signal peptide" evidence="1">
    <location>
        <begin position="1"/>
        <end position="17"/>
    </location>
</feature>